<name>A0A6J6LZF1_9ZZZZ</name>
<accession>A0A6J6LZF1</accession>
<dbReference type="EMBL" id="CAEZWP010000072">
    <property type="protein sequence ID" value="CAB4665894.1"/>
    <property type="molecule type" value="Genomic_DNA"/>
</dbReference>
<dbReference type="SUPFAM" id="SSF52172">
    <property type="entry name" value="CheY-like"/>
    <property type="match status" value="1"/>
</dbReference>
<dbReference type="Gene3D" id="1.10.10.10">
    <property type="entry name" value="Winged helix-like DNA-binding domain superfamily/Winged helix DNA-binding domain"/>
    <property type="match status" value="1"/>
</dbReference>
<dbReference type="AlphaFoldDB" id="A0A6J6LZF1"/>
<dbReference type="InterPro" id="IPR001789">
    <property type="entry name" value="Sig_transdc_resp-reg_receiver"/>
</dbReference>
<dbReference type="InterPro" id="IPR016032">
    <property type="entry name" value="Sig_transdc_resp-reg_C-effctor"/>
</dbReference>
<protein>
    <submittedName>
        <fullName evidence="3">Unannotated protein</fullName>
    </submittedName>
</protein>
<dbReference type="SUPFAM" id="SSF46894">
    <property type="entry name" value="C-terminal effector domain of the bipartite response regulators"/>
    <property type="match status" value="1"/>
</dbReference>
<dbReference type="SMART" id="SM00421">
    <property type="entry name" value="HTH_LUXR"/>
    <property type="match status" value="1"/>
</dbReference>
<gene>
    <name evidence="3" type="ORF">UFOPK2265_01087</name>
</gene>
<organism evidence="3">
    <name type="scientific">freshwater metagenome</name>
    <dbReference type="NCBI Taxonomy" id="449393"/>
    <lineage>
        <taxon>unclassified sequences</taxon>
        <taxon>metagenomes</taxon>
        <taxon>ecological metagenomes</taxon>
    </lineage>
</organism>
<dbReference type="InterPro" id="IPR051015">
    <property type="entry name" value="EvgA-like"/>
</dbReference>
<evidence type="ECO:0000313" key="3">
    <source>
        <dbReference type="EMBL" id="CAB4665894.1"/>
    </source>
</evidence>
<dbReference type="PANTHER" id="PTHR45566">
    <property type="entry name" value="HTH-TYPE TRANSCRIPTIONAL REGULATOR YHJB-RELATED"/>
    <property type="match status" value="1"/>
</dbReference>
<reference evidence="3" key="1">
    <citation type="submission" date="2020-05" db="EMBL/GenBank/DDBJ databases">
        <authorList>
            <person name="Chiriac C."/>
            <person name="Salcher M."/>
            <person name="Ghai R."/>
            <person name="Kavagutti S V."/>
        </authorList>
    </citation>
    <scope>NUCLEOTIDE SEQUENCE</scope>
</reference>
<sequence length="222" mass="24636">MNERVLVVIDDGFELSTLVPALRLHEMDIIGEARSESVAMNLLHRLQPDVVLLDMHIAGVSAIKIAVNLRKSKPKVGIVILESCSDIRLLGDRNVEIPIGTKVILKRSATDLLILCAAIADSRVSAAENHEVSWINGSVSLTENSLHGLLAHLTDAQVQTLRLVADGFTNAQIGRVRYTSEKAVEQIISRVAQEFNIQPDRNRNMRVQLVNEYYKWLGAPHH</sequence>
<proteinExistence type="predicted"/>
<evidence type="ECO:0000256" key="1">
    <source>
        <dbReference type="ARBA" id="ARBA00023125"/>
    </source>
</evidence>
<dbReference type="GO" id="GO:0000160">
    <property type="term" value="P:phosphorelay signal transduction system"/>
    <property type="evidence" value="ECO:0007669"/>
    <property type="project" value="InterPro"/>
</dbReference>
<dbReference type="PANTHER" id="PTHR45566:SF2">
    <property type="entry name" value="NARL SUBFAMILY"/>
    <property type="match status" value="1"/>
</dbReference>
<dbReference type="Gene3D" id="3.40.50.2300">
    <property type="match status" value="1"/>
</dbReference>
<dbReference type="GO" id="GO:0006355">
    <property type="term" value="P:regulation of DNA-templated transcription"/>
    <property type="evidence" value="ECO:0007669"/>
    <property type="project" value="InterPro"/>
</dbReference>
<dbReference type="PROSITE" id="PS50110">
    <property type="entry name" value="RESPONSE_REGULATORY"/>
    <property type="match status" value="1"/>
</dbReference>
<keyword evidence="1" id="KW-0238">DNA-binding</keyword>
<dbReference type="GO" id="GO:0003677">
    <property type="term" value="F:DNA binding"/>
    <property type="evidence" value="ECO:0007669"/>
    <property type="project" value="UniProtKB-KW"/>
</dbReference>
<dbReference type="InterPro" id="IPR000792">
    <property type="entry name" value="Tscrpt_reg_LuxR_C"/>
</dbReference>
<feature type="domain" description="Response regulatory" evidence="2">
    <location>
        <begin position="4"/>
        <end position="112"/>
    </location>
</feature>
<dbReference type="InterPro" id="IPR011006">
    <property type="entry name" value="CheY-like_superfamily"/>
</dbReference>
<dbReference type="InterPro" id="IPR036388">
    <property type="entry name" value="WH-like_DNA-bd_sf"/>
</dbReference>
<evidence type="ECO:0000259" key="2">
    <source>
        <dbReference type="PROSITE" id="PS50110"/>
    </source>
</evidence>